<feature type="compositionally biased region" description="Low complexity" evidence="4">
    <location>
        <begin position="796"/>
        <end position="805"/>
    </location>
</feature>
<accession>A0A8B8AC22</accession>
<dbReference type="GeneID" id="111100143"/>
<evidence type="ECO:0000313" key="11">
    <source>
        <dbReference type="RefSeq" id="XP_022287480.1"/>
    </source>
</evidence>
<dbReference type="SMART" id="SM00147">
    <property type="entry name" value="RasGEF"/>
    <property type="match status" value="1"/>
</dbReference>
<dbReference type="SMART" id="SM00229">
    <property type="entry name" value="RasGEFN"/>
    <property type="match status" value="1"/>
</dbReference>
<dbReference type="InterPro" id="IPR036964">
    <property type="entry name" value="RASGEF_cat_dom_sf"/>
</dbReference>
<evidence type="ECO:0000313" key="9">
    <source>
        <dbReference type="RefSeq" id="XP_022287478.1"/>
    </source>
</evidence>
<keyword evidence="1 3" id="KW-0344">Guanine-nucleotide releasing factor</keyword>
<dbReference type="Gene3D" id="1.10.840.10">
    <property type="entry name" value="Ras guanine-nucleotide exchange factors catalytic domain"/>
    <property type="match status" value="1"/>
</dbReference>
<keyword evidence="8" id="KW-1185">Reference proteome</keyword>
<sequence>MDMMESEDYTQDYQHYNEEEEEEEELPPLNEGDEAVSLYDVLVERDKSLSEEELWALCRECCLVLEVVNNSPEMFQTLCVTPDTVAFDGAGNVCFLDLDRDPEALYIPPEYDNVGNSIKSHLFSLGMTLLYAAEYNGEPGQQICSELRELFGCMTSEHLDTRPDLESIITQCEEELCGKSSQEICCGIGGFVAPFTPAPDVSSEINYTDITQGVNHYLSSQSSIVPSVVSENNNEPQQHSTPSESPSGRQRESGSFDNPEEETEEVDPQEPEDMPVRGMLTGMPLPTGNRERKPQPRGSNKQTLNFTSNLISNLSSDKVSRDVNLDISETKESLSDSRLSDGDPEVIVTPTTRTSISPDKPKPPLPKKPSIKEPLGRSERSSEGANTVSASDNKNTEGMRNSGGSRSPTPRRAAPLEAFAAEQEPGSESLMDVSASSSVKRTESSETSGSETKPKRSKKKQGLTVNEVLDSINRELTEEELWAICREGTIALQRKKKHLPAYISPDTLVLRENGNFSFKAIPEDKPLEVIFMAPELQQKGKLSDKTCLYGLGVTLRCAGGKKYSPISAMSVSEEFQSLLEEMVTSDPAQRPTLEAARLKCDSEGVNSLSSNITCKNLFQESFTKMMSKIMWYMYVNRLVDQMNLTNGDKKELEAAEESVPEKPAQISKPKPKPPPKPPSPMLSAFRPIKGPIAKPQIGSSSSMFAPVAVKPEAKAAMPSAFTSTATHFKPIILHKTEASPPSPPPPEEKKTQVTKDQDGDNDKEVVKKLKELKKNLMKHRQPAKETEGEEKENQKDPPVTSSKSSSDVKRDVAEEEIKMKASNAGSLDNLLSELQKKGSAPDTESLAAAIAQHLAKNLHGGQQSSKGKDFPPGTGQGPMSTASAPHMNQMFNMHLNQQMANFPAQYQQQMMGQTMTLPSLGQFGGAMMPQYPMQIQLQQDPRTGLFQIVPVGMVTVSSAPGSQANSDEFTNMEDSTRMSDPGRSPKPRQRRSGQEASRNSPTSQPKPKQGRHGRTAKDLVQKTANIRSKNLQQQNMPSISSLSGQKDYDSKQWSSNQDSETHSSQSKAFNGEGEPSSSGQYNSLPRRQSGPHADYLLHPQSQKIRSNTSSPSPSKDSGVSGLNGVYKPPDPGSLMERLLNSNTSLTQQQKMGRLVHLLREEFAFDGYMENGVEDINMAEYVMSLGSLKWETFSSAITEKYSDMYWKVDLLVSLFEAVNGIKPAILNQSNVPNRNSMQPNDTSSLKGSRYKHTDDPDGSSSSMSEANQEHPYRKQRTDKAFSNRAGDRLGSRPQSVNVIQGNYDTSDSTDNEKIDSRRRHRRKHFEKAKSSSMHNLASNAAPFSVASECENDFAGDIPNNAQIVCAEDQNTHDTLRRLSLPHNGLSPNHSFHSSSGASPSGSHRQPNHSADSVSRQRLTAGPESPHLIQVQSQKADIAKHYRKNRGATEGSLSSRSSSMSDVRGPTKLTRHMSQLSLSEEKQETLTPFRRNHILFHYAMMQLSMSKDLEKFLQDIDEENGERLQAQLTSLDQQIMMERRTKRKTQVFFNRISDSQKTAKDQKTTVSKDLEEMGQKIRFLQLCRTHIEMLQTELDSINPTFLVSLSAGVGDAPLRLKPQCDNPLLQFQTYREPQTGCEIQMVQAGAVEGLVSYLFASTALSFGYIHQFFFGFRYFVPPAFLLDFLTARFAAVARSKMREANLQRIQRRVVDLLHFWVEGFYPIDFEDNEDLVNSLQFFLEEQDIASFSEEGKKLQELLALCMEGNSRDLGTSVVMGENVHVYKQNGSTKKISLAEKIREWDSLKTVTSKTTSREPACVKSGFSVCLERRRNSQHIEEVYFPKTARRTDAFTLADYTSQCVAEQLTLIEQGIFQMTHPVHYLNSKALGVSVALTMSGARTPSILRLNTAEEAAMPGGNSLFVCDITDDQAIQRMIDHSRDIAHWVAAEIVGCSSAKSQVAVLSKFLHAAQLCKEMRNYATCLAIADGLENIIIKQLPAWKNLPSKSYAVMEDLKSVRMFLKNDAMSLMKHTDSHLYPTIPSALLFLLHVQQQEIGSFKLANDMVKWSKIRSITQTVDQIRIFKEQLYGFEPDFEMQDTLMQRVREFSSQDIQTIASQHDTNYHKMPSGGGIGAAFRKMKGKFQSK</sequence>
<dbReference type="GO" id="GO:0007264">
    <property type="term" value="P:small GTPase-mediated signal transduction"/>
    <property type="evidence" value="ECO:0007669"/>
    <property type="project" value="InterPro"/>
</dbReference>
<feature type="compositionally biased region" description="Polar residues" evidence="4">
    <location>
        <begin position="1291"/>
        <end position="1307"/>
    </location>
</feature>
<feature type="compositionally biased region" description="Low complexity" evidence="4">
    <location>
        <begin position="1106"/>
        <end position="1120"/>
    </location>
</feature>
<feature type="compositionally biased region" description="Basic and acidic residues" evidence="4">
    <location>
        <begin position="746"/>
        <end position="774"/>
    </location>
</feature>
<dbReference type="GO" id="GO:0005085">
    <property type="term" value="F:guanyl-nucleotide exchange factor activity"/>
    <property type="evidence" value="ECO:0007669"/>
    <property type="project" value="UniProtKB-KW"/>
</dbReference>
<feature type="region of interest" description="Disordered" evidence="4">
    <location>
        <begin position="229"/>
        <end position="307"/>
    </location>
</feature>
<feature type="compositionally biased region" description="Low complexity" evidence="4">
    <location>
        <begin position="1450"/>
        <end position="1459"/>
    </location>
</feature>
<evidence type="ECO:0000313" key="10">
    <source>
        <dbReference type="RefSeq" id="XP_022287479.1"/>
    </source>
</evidence>
<feature type="region of interest" description="Disordered" evidence="4">
    <location>
        <begin position="735"/>
        <end position="811"/>
    </location>
</feature>
<evidence type="ECO:0000259" key="7">
    <source>
        <dbReference type="PROSITE" id="PS51377"/>
    </source>
</evidence>
<dbReference type="KEGG" id="cvn:111100143"/>
<name>A0A8B8AC22_CRAVI</name>
<dbReference type="CDD" id="cd06224">
    <property type="entry name" value="REM"/>
    <property type="match status" value="1"/>
</dbReference>
<dbReference type="GO" id="GO:0048814">
    <property type="term" value="P:regulation of dendrite morphogenesis"/>
    <property type="evidence" value="ECO:0007669"/>
    <property type="project" value="TreeGrafter"/>
</dbReference>
<evidence type="ECO:0000313" key="8">
    <source>
        <dbReference type="Proteomes" id="UP000694844"/>
    </source>
</evidence>
<reference evidence="9 10" key="1">
    <citation type="submission" date="2025-04" db="UniProtKB">
        <authorList>
            <consortium name="RefSeq"/>
        </authorList>
    </citation>
    <scope>IDENTIFICATION</scope>
    <source>
        <tissue evidence="9 10">Whole sample</tissue>
    </source>
</reference>
<dbReference type="Pfam" id="PF00617">
    <property type="entry name" value="RasGEF"/>
    <property type="match status" value="1"/>
</dbReference>
<feature type="compositionally biased region" description="Acidic residues" evidence="4">
    <location>
        <begin position="258"/>
        <end position="273"/>
    </location>
</feature>
<feature type="domain" description="Ras-GEF" evidence="5">
    <location>
        <begin position="1854"/>
        <end position="2113"/>
    </location>
</feature>
<feature type="compositionally biased region" description="Polar residues" evidence="4">
    <location>
        <begin position="1075"/>
        <end position="1086"/>
    </location>
</feature>
<feature type="compositionally biased region" description="Acidic residues" evidence="4">
    <location>
        <begin position="18"/>
        <end position="31"/>
    </location>
</feature>
<dbReference type="InterPro" id="IPR011019">
    <property type="entry name" value="KIND_dom"/>
</dbReference>
<dbReference type="InterPro" id="IPR023578">
    <property type="entry name" value="Ras_GEF_dom_sf"/>
</dbReference>
<feature type="region of interest" description="Disordered" evidence="4">
    <location>
        <begin position="957"/>
        <end position="1131"/>
    </location>
</feature>
<protein>
    <submittedName>
        <fullName evidence="9 10">Protein very KIND-like isoform X1</fullName>
    </submittedName>
</protein>
<dbReference type="RefSeq" id="XP_022287479.1">
    <property type="nucleotide sequence ID" value="XM_022431771.1"/>
</dbReference>
<dbReference type="RefSeq" id="XP_022287480.1">
    <property type="nucleotide sequence ID" value="XM_022431772.1"/>
</dbReference>
<feature type="region of interest" description="Disordered" evidence="4">
    <location>
        <begin position="1226"/>
        <end position="1332"/>
    </location>
</feature>
<dbReference type="InterPro" id="IPR029899">
    <property type="entry name" value="KNDC1"/>
</dbReference>
<dbReference type="PROSITE" id="PS50212">
    <property type="entry name" value="RASGEF_NTER"/>
    <property type="match status" value="1"/>
</dbReference>
<feature type="compositionally biased region" description="Basic and acidic residues" evidence="4">
    <location>
        <begin position="331"/>
        <end position="341"/>
    </location>
</feature>
<feature type="compositionally biased region" description="Basic and acidic residues" evidence="4">
    <location>
        <begin position="782"/>
        <end position="795"/>
    </location>
</feature>
<feature type="domain" description="N-terminal Ras-GEF" evidence="6">
    <location>
        <begin position="1636"/>
        <end position="1760"/>
    </location>
</feature>
<dbReference type="SMART" id="SM00750">
    <property type="entry name" value="KIND"/>
    <property type="match status" value="2"/>
</dbReference>
<gene>
    <name evidence="9 10 11" type="primary">LOC111100143</name>
</gene>
<dbReference type="PROSITE" id="PS50009">
    <property type="entry name" value="RASGEF_CAT"/>
    <property type="match status" value="1"/>
</dbReference>
<evidence type="ECO:0000256" key="2">
    <source>
        <dbReference type="ARBA" id="ARBA00022737"/>
    </source>
</evidence>
<feature type="compositionally biased region" description="Basic and acidic residues" evidence="4">
    <location>
        <begin position="370"/>
        <end position="382"/>
    </location>
</feature>
<feature type="compositionally biased region" description="Basic and acidic residues" evidence="4">
    <location>
        <begin position="1266"/>
        <end position="1289"/>
    </location>
</feature>
<feature type="region of interest" description="Disordered" evidence="4">
    <location>
        <begin position="650"/>
        <end position="699"/>
    </location>
</feature>
<dbReference type="PROSITE" id="PS51377">
    <property type="entry name" value="KIND"/>
    <property type="match status" value="2"/>
</dbReference>
<dbReference type="OrthoDB" id="10254377at2759"/>
<feature type="compositionally biased region" description="Polar residues" evidence="4">
    <location>
        <begin position="994"/>
        <end position="1006"/>
    </location>
</feature>
<evidence type="ECO:0000256" key="4">
    <source>
        <dbReference type="SAM" id="MobiDB-lite"/>
    </source>
</evidence>
<feature type="domain" description="KIND" evidence="7">
    <location>
        <begin position="463"/>
        <end position="628"/>
    </location>
</feature>
<feature type="region of interest" description="Disordered" evidence="4">
    <location>
        <begin position="858"/>
        <end position="885"/>
    </location>
</feature>
<feature type="region of interest" description="Disordered" evidence="4">
    <location>
        <begin position="331"/>
        <end position="462"/>
    </location>
</feature>
<dbReference type="GO" id="GO:0030425">
    <property type="term" value="C:dendrite"/>
    <property type="evidence" value="ECO:0007669"/>
    <property type="project" value="TreeGrafter"/>
</dbReference>
<dbReference type="GO" id="GO:0032045">
    <property type="term" value="C:guanyl-nucleotide exchange factor complex"/>
    <property type="evidence" value="ECO:0007669"/>
    <property type="project" value="TreeGrafter"/>
</dbReference>
<feature type="compositionally biased region" description="Polar residues" evidence="4">
    <location>
        <begin position="1022"/>
        <end position="1044"/>
    </location>
</feature>
<evidence type="ECO:0000259" key="6">
    <source>
        <dbReference type="PROSITE" id="PS50212"/>
    </source>
</evidence>
<evidence type="ECO:0000256" key="3">
    <source>
        <dbReference type="PROSITE-ProRule" id="PRU00168"/>
    </source>
</evidence>
<dbReference type="Proteomes" id="UP000694844">
    <property type="component" value="Chromosome 6"/>
</dbReference>
<dbReference type="PANTHER" id="PTHR21560:SF0">
    <property type="entry name" value="KINASE NON-CATALYTIC C-LOBE DOMAIN-CONTAINING PROTEIN 1"/>
    <property type="match status" value="1"/>
</dbReference>
<feature type="domain" description="KIND" evidence="7">
    <location>
        <begin position="36"/>
        <end position="231"/>
    </location>
</feature>
<dbReference type="InterPro" id="IPR001895">
    <property type="entry name" value="RASGEF_cat_dom"/>
</dbReference>
<feature type="compositionally biased region" description="Polar residues" evidence="4">
    <location>
        <begin position="1406"/>
        <end position="1416"/>
    </location>
</feature>
<feature type="compositionally biased region" description="Basic residues" evidence="4">
    <location>
        <begin position="1315"/>
        <end position="1325"/>
    </location>
</feature>
<dbReference type="SUPFAM" id="SSF48366">
    <property type="entry name" value="Ras GEF"/>
    <property type="match status" value="1"/>
</dbReference>
<evidence type="ECO:0000259" key="5">
    <source>
        <dbReference type="PROSITE" id="PS50009"/>
    </source>
</evidence>
<dbReference type="InterPro" id="IPR000651">
    <property type="entry name" value="Ras-like_Gua-exchang_fac_N"/>
</dbReference>
<feature type="compositionally biased region" description="Low complexity" evidence="4">
    <location>
        <begin position="1385"/>
        <end position="1402"/>
    </location>
</feature>
<dbReference type="Gene3D" id="1.10.510.10">
    <property type="entry name" value="Transferase(Phosphotransferase) domain 1"/>
    <property type="match status" value="2"/>
</dbReference>
<organism evidence="8 10">
    <name type="scientific">Crassostrea virginica</name>
    <name type="common">Eastern oyster</name>
    <dbReference type="NCBI Taxonomy" id="6565"/>
    <lineage>
        <taxon>Eukaryota</taxon>
        <taxon>Metazoa</taxon>
        <taxon>Spiralia</taxon>
        <taxon>Lophotrochozoa</taxon>
        <taxon>Mollusca</taxon>
        <taxon>Bivalvia</taxon>
        <taxon>Autobranchia</taxon>
        <taxon>Pteriomorphia</taxon>
        <taxon>Ostreida</taxon>
        <taxon>Ostreoidea</taxon>
        <taxon>Ostreidae</taxon>
        <taxon>Crassostrea</taxon>
    </lineage>
</organism>
<dbReference type="PANTHER" id="PTHR21560">
    <property type="entry name" value="VERY KIND PROTEIN"/>
    <property type="match status" value="1"/>
</dbReference>
<feature type="region of interest" description="Disordered" evidence="4">
    <location>
        <begin position="1376"/>
        <end position="1482"/>
    </location>
</feature>
<feature type="compositionally biased region" description="Polar residues" evidence="4">
    <location>
        <begin position="1051"/>
        <end position="1068"/>
    </location>
</feature>
<keyword evidence="2" id="KW-0677">Repeat</keyword>
<feature type="compositionally biased region" description="Polar residues" evidence="4">
    <location>
        <begin position="957"/>
        <end position="973"/>
    </location>
</feature>
<dbReference type="InterPro" id="IPR011009">
    <property type="entry name" value="Kinase-like_dom_sf"/>
</dbReference>
<dbReference type="RefSeq" id="XP_022287478.1">
    <property type="nucleotide sequence ID" value="XM_022431770.1"/>
</dbReference>
<proteinExistence type="predicted"/>
<dbReference type="SUPFAM" id="SSF56112">
    <property type="entry name" value="Protein kinase-like (PK-like)"/>
    <property type="match status" value="2"/>
</dbReference>
<evidence type="ECO:0000256" key="1">
    <source>
        <dbReference type="ARBA" id="ARBA00022658"/>
    </source>
</evidence>
<dbReference type="GO" id="GO:0043025">
    <property type="term" value="C:neuronal cell body"/>
    <property type="evidence" value="ECO:0007669"/>
    <property type="project" value="TreeGrafter"/>
</dbReference>
<dbReference type="Pfam" id="PF00618">
    <property type="entry name" value="RasGEF_N"/>
    <property type="match status" value="1"/>
</dbReference>
<feature type="region of interest" description="Disordered" evidence="4">
    <location>
        <begin position="1"/>
        <end position="31"/>
    </location>
</feature>
<dbReference type="Gene3D" id="1.20.870.10">
    <property type="entry name" value="Son of sevenless (SoS) protein Chain: S domain 1"/>
    <property type="match status" value="1"/>
</dbReference>
<feature type="compositionally biased region" description="Polar residues" evidence="4">
    <location>
        <begin position="1226"/>
        <end position="1245"/>
    </location>
</feature>
<feature type="compositionally biased region" description="Polar residues" evidence="4">
    <location>
        <begin position="383"/>
        <end position="408"/>
    </location>
</feature>
<feature type="compositionally biased region" description="Acidic residues" evidence="4">
    <location>
        <begin position="1"/>
        <end position="10"/>
    </location>
</feature>
<feature type="compositionally biased region" description="Polar residues" evidence="4">
    <location>
        <begin position="297"/>
        <end position="307"/>
    </location>
</feature>
<feature type="compositionally biased region" description="Polar residues" evidence="4">
    <location>
        <begin position="231"/>
        <end position="248"/>
    </location>
</feature>